<dbReference type="Pfam" id="PF13606">
    <property type="entry name" value="Ank_3"/>
    <property type="match status" value="1"/>
</dbReference>
<proteinExistence type="predicted"/>
<dbReference type="Pfam" id="PF12796">
    <property type="entry name" value="Ank_2"/>
    <property type="match status" value="1"/>
</dbReference>
<organism evidence="4 5">
    <name type="scientific">Adineta steineri</name>
    <dbReference type="NCBI Taxonomy" id="433720"/>
    <lineage>
        <taxon>Eukaryota</taxon>
        <taxon>Metazoa</taxon>
        <taxon>Spiralia</taxon>
        <taxon>Gnathifera</taxon>
        <taxon>Rotifera</taxon>
        <taxon>Eurotatoria</taxon>
        <taxon>Bdelloidea</taxon>
        <taxon>Adinetida</taxon>
        <taxon>Adinetidae</taxon>
        <taxon>Adineta</taxon>
    </lineage>
</organism>
<comment type="caution">
    <text evidence="4">The sequence shown here is derived from an EMBL/GenBank/DDBJ whole genome shotgun (WGS) entry which is preliminary data.</text>
</comment>
<evidence type="ECO:0000313" key="4">
    <source>
        <dbReference type="EMBL" id="CAF1382766.1"/>
    </source>
</evidence>
<dbReference type="PROSITE" id="PS50297">
    <property type="entry name" value="ANK_REP_REGION"/>
    <property type="match status" value="2"/>
</dbReference>
<dbReference type="PANTHER" id="PTHR24198">
    <property type="entry name" value="ANKYRIN REPEAT AND PROTEIN KINASE DOMAIN-CONTAINING PROTEIN"/>
    <property type="match status" value="1"/>
</dbReference>
<dbReference type="EMBL" id="CAJNOG010000917">
    <property type="protein sequence ID" value="CAF1382766.1"/>
    <property type="molecule type" value="Genomic_DNA"/>
</dbReference>
<dbReference type="AlphaFoldDB" id="A0A815JYI5"/>
<sequence length="164" mass="18581">MQFIQESTDEFNKLLVATVHIGDVTSLKIQLLSESNPDLYLNQIYDEPNEQRCTLLMIACLNGNEDMVYMLLNCFKPNLEILNVIRINNDGESSTIYKNVTVLWAAASMNHLKIVKQLVEHGANVNHTTNMNSTPIRCACYHGNVKMARYLIEKGANIKTVHNL</sequence>
<dbReference type="Gene3D" id="1.25.40.20">
    <property type="entry name" value="Ankyrin repeat-containing domain"/>
    <property type="match status" value="1"/>
</dbReference>
<keyword evidence="2 3" id="KW-0040">ANK repeat</keyword>
<name>A0A815JYI5_9BILA</name>
<dbReference type="SUPFAM" id="SSF48403">
    <property type="entry name" value="Ankyrin repeat"/>
    <property type="match status" value="1"/>
</dbReference>
<dbReference type="PROSITE" id="PS00962">
    <property type="entry name" value="RIBOSOMAL_S2_1"/>
    <property type="match status" value="1"/>
</dbReference>
<dbReference type="PANTHER" id="PTHR24198:SF165">
    <property type="entry name" value="ANKYRIN REPEAT-CONTAINING PROTEIN-RELATED"/>
    <property type="match status" value="1"/>
</dbReference>
<feature type="repeat" description="ANK" evidence="3">
    <location>
        <begin position="131"/>
        <end position="163"/>
    </location>
</feature>
<accession>A0A815JYI5</accession>
<evidence type="ECO:0008006" key="6">
    <source>
        <dbReference type="Google" id="ProtNLM"/>
    </source>
</evidence>
<dbReference type="GO" id="GO:0006412">
    <property type="term" value="P:translation"/>
    <property type="evidence" value="ECO:0007669"/>
    <property type="project" value="InterPro"/>
</dbReference>
<evidence type="ECO:0000256" key="3">
    <source>
        <dbReference type="PROSITE-ProRule" id="PRU00023"/>
    </source>
</evidence>
<dbReference type="Proteomes" id="UP000663845">
    <property type="component" value="Unassembled WGS sequence"/>
</dbReference>
<gene>
    <name evidence="4" type="ORF">JYZ213_LOCUS36758</name>
</gene>
<evidence type="ECO:0000256" key="1">
    <source>
        <dbReference type="ARBA" id="ARBA00022737"/>
    </source>
</evidence>
<protein>
    <recommendedName>
        <fullName evidence="6">Ankyrin repeat protein</fullName>
    </recommendedName>
</protein>
<keyword evidence="1" id="KW-0677">Repeat</keyword>
<dbReference type="InterPro" id="IPR036770">
    <property type="entry name" value="Ankyrin_rpt-contain_sf"/>
</dbReference>
<dbReference type="GO" id="GO:0005840">
    <property type="term" value="C:ribosome"/>
    <property type="evidence" value="ECO:0007669"/>
    <property type="project" value="InterPro"/>
</dbReference>
<reference evidence="4" key="1">
    <citation type="submission" date="2021-02" db="EMBL/GenBank/DDBJ databases">
        <authorList>
            <person name="Nowell W R."/>
        </authorList>
    </citation>
    <scope>NUCLEOTIDE SEQUENCE</scope>
</reference>
<dbReference type="PROSITE" id="PS50088">
    <property type="entry name" value="ANK_REPEAT"/>
    <property type="match status" value="2"/>
</dbReference>
<dbReference type="InterPro" id="IPR002110">
    <property type="entry name" value="Ankyrin_rpt"/>
</dbReference>
<dbReference type="GO" id="GO:0003735">
    <property type="term" value="F:structural constituent of ribosome"/>
    <property type="evidence" value="ECO:0007669"/>
    <property type="project" value="InterPro"/>
</dbReference>
<dbReference type="SMART" id="SM00248">
    <property type="entry name" value="ANK"/>
    <property type="match status" value="3"/>
</dbReference>
<evidence type="ECO:0000313" key="5">
    <source>
        <dbReference type="Proteomes" id="UP000663845"/>
    </source>
</evidence>
<evidence type="ECO:0000256" key="2">
    <source>
        <dbReference type="ARBA" id="ARBA00023043"/>
    </source>
</evidence>
<dbReference type="InterPro" id="IPR018130">
    <property type="entry name" value="Ribosomal_uS2_CS"/>
</dbReference>
<feature type="repeat" description="ANK" evidence="3">
    <location>
        <begin position="98"/>
        <end position="130"/>
    </location>
</feature>